<evidence type="ECO:0000313" key="9">
    <source>
        <dbReference type="EMBL" id="KYN98373.1"/>
    </source>
</evidence>
<reference evidence="8" key="2">
    <citation type="submission" date="2014-05" db="EMBL/GenBank/DDBJ databases">
        <title>The genome sequences of chimpanzee malaria parasites reveal the path to human adaptation.</title>
        <authorList>
            <person name="Otto T.D."/>
            <person name="Rayner J.C."/>
            <person name="Boehme U."/>
            <person name="Pain A."/>
            <person name="Spottiswoode N."/>
            <person name="Sanders M."/>
            <person name="Quail M."/>
            <person name="Ollomo B."/>
            <person name="Renaud F."/>
            <person name="Thomas A.W."/>
            <person name="Prugnolle F."/>
            <person name="Conway D.J."/>
            <person name="Newbold C."/>
            <person name="Berriman M."/>
        </authorList>
    </citation>
    <scope>NUCLEOTIDE SEQUENCE [LARGE SCALE GENOMIC DNA]</scope>
    <source>
        <strain evidence="8">CDC</strain>
    </source>
</reference>
<evidence type="ECO:0000313" key="11">
    <source>
        <dbReference type="Proteomes" id="UP000027581"/>
    </source>
</evidence>
<dbReference type="InterPro" id="IPR040226">
    <property type="entry name" value="THH1/TOM1/TOM3"/>
</dbReference>
<evidence type="ECO:0000313" key="13">
    <source>
        <dbReference type="Proteomes" id="UP000240500"/>
    </source>
</evidence>
<keyword evidence="3 6" id="KW-0812">Transmembrane</keyword>
<keyword evidence="4 6" id="KW-1133">Transmembrane helix</keyword>
<dbReference type="Pfam" id="PF06454">
    <property type="entry name" value="THH1_TOM1-3_dom"/>
    <property type="match status" value="1"/>
</dbReference>
<dbReference type="VEuPathDB" id="PlasmoDB:PRCDC_0906400"/>
<dbReference type="EMBL" id="LT969572">
    <property type="protein sequence ID" value="SOV78811.1"/>
    <property type="molecule type" value="Genomic_DNA"/>
</dbReference>
<feature type="transmembrane region" description="Helical" evidence="6">
    <location>
        <begin position="132"/>
        <end position="154"/>
    </location>
</feature>
<evidence type="ECO:0000259" key="7">
    <source>
        <dbReference type="Pfam" id="PF06454"/>
    </source>
</evidence>
<proteinExistence type="inferred from homology"/>
<feature type="transmembrane region" description="Helical" evidence="6">
    <location>
        <begin position="6"/>
        <end position="27"/>
    </location>
</feature>
<reference evidence="10 13" key="4">
    <citation type="submission" date="2016-09" db="EMBL/GenBank/DDBJ databases">
        <authorList>
            <consortium name="Pathogen Informatics"/>
        </authorList>
    </citation>
    <scope>NUCLEOTIDE SEQUENCE [LARGE SCALE GENOMIC DNA]</scope>
</reference>
<comment type="similarity">
    <text evidence="2">Belongs to the plant tobamovirus multiplication TOM1 protein family.</text>
</comment>
<dbReference type="PANTHER" id="PTHR31142:SF3">
    <property type="entry name" value="THH1_TOM1_TOM3 DOMAIN-CONTAINING PROTEIN"/>
    <property type="match status" value="1"/>
</dbReference>
<dbReference type="Proteomes" id="UP000240500">
    <property type="component" value="Chromosome 9"/>
</dbReference>
<dbReference type="InterPro" id="IPR009457">
    <property type="entry name" value="THH1/TOM1/TOM3_dom"/>
</dbReference>
<sequence length="305" mass="35953">MTIGIYLLIFLIFLYVFLSRMLYDLIIKNKKNAPISSSNLTGENTRNFLFFFLFICHISRIISLIILTFLDIKYNSIDYSKVILYPYYYFYLTLLKAFPTYLFLSSFTIIILFWSQVYYASVLVSSPHLQTLYIFLNVLVYAINVILASLAYFVKAYFDYIYYNYIIESIVDYIIASAFLYYGVKVTNKLKEKSKGLARKDNIVKRILTLAIVLFVILNLKGLYSFWCFIKDMKFYSSFFDLPTCDAIIYFLSECVPSILIIYTFQPSKEKSAMDFKYTTPLCSETFNPYNLKFKKKKTKKNTDN</sequence>
<keyword evidence="11" id="KW-1185">Reference proteome</keyword>
<reference evidence="8" key="1">
    <citation type="submission" date="2014-01" db="EMBL/GenBank/DDBJ databases">
        <authorList>
            <person name="Aslett M."/>
        </authorList>
    </citation>
    <scope>NUCLEOTIDE SEQUENCE</scope>
    <source>
        <strain evidence="8">CDC</strain>
    </source>
</reference>
<gene>
    <name evidence="8" type="ORF">PRCDC_0906400.1</name>
    <name evidence="10" type="ORF">PRG01_0915800</name>
    <name evidence="9" type="ORF">PRSY57_0906400</name>
</gene>
<evidence type="ECO:0000313" key="10">
    <source>
        <dbReference type="EMBL" id="SOV78811.1"/>
    </source>
</evidence>
<dbReference type="PANTHER" id="PTHR31142">
    <property type="entry name" value="TOBAMOVIRUS MULTIPLICATION PROTEIN 1-LIKE ISOFORM X1"/>
    <property type="match status" value="1"/>
</dbReference>
<feature type="domain" description="THH1/TOM1/TOM3" evidence="7">
    <location>
        <begin position="93"/>
        <end position="272"/>
    </location>
</feature>
<evidence type="ECO:0000256" key="5">
    <source>
        <dbReference type="ARBA" id="ARBA00023136"/>
    </source>
</evidence>
<organism evidence="8 11">
    <name type="scientific">Plasmodium reichenowi</name>
    <dbReference type="NCBI Taxonomy" id="5854"/>
    <lineage>
        <taxon>Eukaryota</taxon>
        <taxon>Sar</taxon>
        <taxon>Alveolata</taxon>
        <taxon>Apicomplexa</taxon>
        <taxon>Aconoidasida</taxon>
        <taxon>Haemosporida</taxon>
        <taxon>Plasmodiidae</taxon>
        <taxon>Plasmodium</taxon>
        <taxon>Plasmodium (Laverania)</taxon>
    </lineage>
</organism>
<dbReference type="Proteomes" id="UP000076359">
    <property type="component" value="Unassembled WGS sequence"/>
</dbReference>
<keyword evidence="5 6" id="KW-0472">Membrane</keyword>
<evidence type="ECO:0000313" key="8">
    <source>
        <dbReference type="EMBL" id="CDO64144.1"/>
    </source>
</evidence>
<dbReference type="GeneID" id="24530913"/>
<dbReference type="Proteomes" id="UP000027581">
    <property type="component" value="Unassembled WGS sequence"/>
</dbReference>
<evidence type="ECO:0000313" key="12">
    <source>
        <dbReference type="Proteomes" id="UP000076359"/>
    </source>
</evidence>
<evidence type="ECO:0000256" key="1">
    <source>
        <dbReference type="ARBA" id="ARBA00004127"/>
    </source>
</evidence>
<comment type="subcellular location">
    <subcellularLocation>
        <location evidence="1">Endomembrane system</location>
        <topology evidence="1">Multi-pass membrane protein</topology>
    </subcellularLocation>
</comment>
<dbReference type="GO" id="GO:0012505">
    <property type="term" value="C:endomembrane system"/>
    <property type="evidence" value="ECO:0007669"/>
    <property type="project" value="UniProtKB-SubCell"/>
</dbReference>
<evidence type="ECO:0000256" key="3">
    <source>
        <dbReference type="ARBA" id="ARBA00022692"/>
    </source>
</evidence>
<protein>
    <submittedName>
        <fullName evidence="9">Putative membrane protein</fullName>
    </submittedName>
</protein>
<evidence type="ECO:0000256" key="4">
    <source>
        <dbReference type="ARBA" id="ARBA00022989"/>
    </source>
</evidence>
<feature type="transmembrane region" description="Helical" evidence="6">
    <location>
        <begin position="160"/>
        <end position="182"/>
    </location>
</feature>
<dbReference type="AlphaFoldDB" id="A0A060RX73"/>
<dbReference type="EMBL" id="HG810770">
    <property type="protein sequence ID" value="CDO64144.1"/>
    <property type="molecule type" value="Genomic_DNA"/>
</dbReference>
<feature type="transmembrane region" description="Helical" evidence="6">
    <location>
        <begin position="203"/>
        <end position="227"/>
    </location>
</feature>
<dbReference type="VEuPathDB" id="PlasmoDB:PRG01_0915800"/>
<accession>A0A060RX73</accession>
<feature type="transmembrane region" description="Helical" evidence="6">
    <location>
        <begin position="247"/>
        <end position="265"/>
    </location>
</feature>
<reference evidence="9 12" key="3">
    <citation type="journal article" date="2016" name="Nat. Commun.">
        <title>Genomes of cryptic chimpanzee Plasmodium species reveal key evolutionary events leading to human malaria.</title>
        <authorList>
            <person name="Sundararaman S.A."/>
            <person name="Plenderleith L.J."/>
            <person name="Liu W."/>
            <person name="Loy D.E."/>
            <person name="Learn G.H."/>
            <person name="Li Y."/>
            <person name="Shaw K.S."/>
            <person name="Ayouba A."/>
            <person name="Peeters M."/>
            <person name="Speede S."/>
            <person name="Shaw G.M."/>
            <person name="Bushman F.D."/>
            <person name="Brisson D."/>
            <person name="Rayner J.C."/>
            <person name="Sharp P.M."/>
            <person name="Hahn B.H."/>
        </authorList>
    </citation>
    <scope>NUCLEOTIDE SEQUENCE [LARGE SCALE GENOMIC DNA]</scope>
    <source>
        <strain evidence="9 12">SY57</strain>
    </source>
</reference>
<dbReference type="EMBL" id="LVLA01000010">
    <property type="protein sequence ID" value="KYN98373.1"/>
    <property type="molecule type" value="Genomic_DNA"/>
</dbReference>
<feature type="transmembrane region" description="Helical" evidence="6">
    <location>
        <begin position="90"/>
        <end position="120"/>
    </location>
</feature>
<feature type="transmembrane region" description="Helical" evidence="6">
    <location>
        <begin position="48"/>
        <end position="70"/>
    </location>
</feature>
<dbReference type="OrthoDB" id="19798at2759"/>
<name>A0A060RX73_PLARE</name>
<dbReference type="KEGG" id="prei:PRSY57_0906400"/>
<evidence type="ECO:0000256" key="2">
    <source>
        <dbReference type="ARBA" id="ARBA00006779"/>
    </source>
</evidence>
<evidence type="ECO:0000256" key="6">
    <source>
        <dbReference type="SAM" id="Phobius"/>
    </source>
</evidence>
<dbReference type="RefSeq" id="XP_012762758.1">
    <property type="nucleotide sequence ID" value="XM_012907304.2"/>
</dbReference>